<dbReference type="Gene3D" id="3.30.70.1880">
    <property type="entry name" value="Protein of unknown function DUF881"/>
    <property type="match status" value="1"/>
</dbReference>
<evidence type="ECO:0000256" key="1">
    <source>
        <dbReference type="ARBA" id="ARBA00009108"/>
    </source>
</evidence>
<accession>A0A6I5MXV5</accession>
<dbReference type="PANTHER" id="PTHR37313:SF1">
    <property type="entry name" value="UPF0749 PROTEIN RV1823"/>
    <property type="match status" value="1"/>
</dbReference>
<feature type="coiled-coil region" evidence="2">
    <location>
        <begin position="124"/>
        <end position="158"/>
    </location>
</feature>
<evidence type="ECO:0000256" key="3">
    <source>
        <dbReference type="SAM" id="MobiDB-lite"/>
    </source>
</evidence>
<dbReference type="InterPro" id="IPR010273">
    <property type="entry name" value="DUF881"/>
</dbReference>
<sequence>MPPVYPVSQTDKPVRRRAVFSRGAFAVEGSHVQSPSAGDRASRRPRRGVDDSMQLIDDLTNRPLDVLYTDSRLNTKPDSKAVFWATRIVVFVICIAVGFVSCLFVRLLQSDPRKEIRATLASQLSDAEHAESDLQSSISKLEQQIKAQKDTKQDTTAIDTVREDRMMSGLLAVEGPGISLSLADPVDSDGTVTTVISDLDLQQLVMLTWQAGAEAVAVNGVRIGQDTSIRTAGSQILVGTTPVESPYKIQAIGDKNSLADFMGETNLKSLYDSYAKLGVTLQLTKSNSMKLAGATDITLSYAEKEE</sequence>
<proteinExistence type="inferred from homology"/>
<dbReference type="PANTHER" id="PTHR37313">
    <property type="entry name" value="UPF0749 PROTEIN RV1825"/>
    <property type="match status" value="1"/>
</dbReference>
<dbReference type="EMBL" id="VYSG01000001">
    <property type="protein sequence ID" value="NEG69087.1"/>
    <property type="molecule type" value="Genomic_DNA"/>
</dbReference>
<dbReference type="GO" id="GO:0005886">
    <property type="term" value="C:plasma membrane"/>
    <property type="evidence" value="ECO:0007669"/>
    <property type="project" value="TreeGrafter"/>
</dbReference>
<reference evidence="5 6" key="1">
    <citation type="submission" date="2019-09" db="EMBL/GenBank/DDBJ databases">
        <title>Phylogenetic characterization of a novel taxon of the genus Bifidobacterium: Bifidobacterium choloepi sp. nov.</title>
        <authorList>
            <person name="Modesto M."/>
            <person name="Satti M."/>
        </authorList>
    </citation>
    <scope>NUCLEOTIDE SEQUENCE [LARGE SCALE GENOMIC DNA]</scope>
    <source>
        <strain evidence="5 6">BRDM6</strain>
    </source>
</reference>
<dbReference type="Pfam" id="PF05949">
    <property type="entry name" value="DUF881"/>
    <property type="match status" value="1"/>
</dbReference>
<dbReference type="AlphaFoldDB" id="A0A6I5MXV5"/>
<evidence type="ECO:0000256" key="4">
    <source>
        <dbReference type="SAM" id="Phobius"/>
    </source>
</evidence>
<evidence type="ECO:0000313" key="5">
    <source>
        <dbReference type="EMBL" id="NEG69087.1"/>
    </source>
</evidence>
<organism evidence="5 6">
    <name type="scientific">Bifidobacterium choloepi</name>
    <dbReference type="NCBI Taxonomy" id="2614131"/>
    <lineage>
        <taxon>Bacteria</taxon>
        <taxon>Bacillati</taxon>
        <taxon>Actinomycetota</taxon>
        <taxon>Actinomycetes</taxon>
        <taxon>Bifidobacteriales</taxon>
        <taxon>Bifidobacteriaceae</taxon>
        <taxon>Bifidobacterium</taxon>
    </lineage>
</organism>
<keyword evidence="4" id="KW-0472">Membrane</keyword>
<comment type="caution">
    <text evidence="5">The sequence shown here is derived from an EMBL/GenBank/DDBJ whole genome shotgun (WGS) entry which is preliminary data.</text>
</comment>
<evidence type="ECO:0000313" key="6">
    <source>
        <dbReference type="Proteomes" id="UP000469292"/>
    </source>
</evidence>
<comment type="similarity">
    <text evidence="1">Belongs to the UPF0749 family.</text>
</comment>
<gene>
    <name evidence="5" type="ORF">F6S87_00260</name>
</gene>
<dbReference type="Proteomes" id="UP000469292">
    <property type="component" value="Unassembled WGS sequence"/>
</dbReference>
<keyword evidence="6" id="KW-1185">Reference proteome</keyword>
<keyword evidence="4" id="KW-0812">Transmembrane</keyword>
<evidence type="ECO:0000256" key="2">
    <source>
        <dbReference type="SAM" id="Coils"/>
    </source>
</evidence>
<keyword evidence="2" id="KW-0175">Coiled coil</keyword>
<keyword evidence="4" id="KW-1133">Transmembrane helix</keyword>
<protein>
    <submittedName>
        <fullName evidence="5">DUF881 domain-containing protein</fullName>
    </submittedName>
</protein>
<feature type="transmembrane region" description="Helical" evidence="4">
    <location>
        <begin position="81"/>
        <end position="108"/>
    </location>
</feature>
<feature type="region of interest" description="Disordered" evidence="3">
    <location>
        <begin position="30"/>
        <end position="49"/>
    </location>
</feature>
<name>A0A6I5MXV5_9BIFI</name>